<name>A0ABQ0MWZ2_9GAMM</name>
<comment type="caution">
    <text evidence="2">The sequence shown here is derived from an EMBL/GenBank/DDBJ whole genome shotgun (WGS) entry which is preliminary data.</text>
</comment>
<keyword evidence="1" id="KW-1133">Transmembrane helix</keyword>
<dbReference type="Gene3D" id="1.20.1640.10">
    <property type="entry name" value="Multidrug efflux transporter AcrB transmembrane domain"/>
    <property type="match status" value="2"/>
</dbReference>
<feature type="transmembrane region" description="Helical" evidence="1">
    <location>
        <begin position="365"/>
        <end position="385"/>
    </location>
</feature>
<dbReference type="SUPFAM" id="SSF82693">
    <property type="entry name" value="Multidrug efflux transporter AcrB pore domain, PN1, PN2, PC1 and PC2 subdomains"/>
    <property type="match status" value="4"/>
</dbReference>
<dbReference type="Proteomes" id="UP000197068">
    <property type="component" value="Unassembled WGS sequence"/>
</dbReference>
<feature type="transmembrane region" description="Helical" evidence="1">
    <location>
        <begin position="436"/>
        <end position="456"/>
    </location>
</feature>
<accession>A0ABQ0MWZ2</accession>
<gene>
    <name evidence="2" type="ORF">MTCD1_02488</name>
</gene>
<feature type="transmembrane region" description="Helical" evidence="1">
    <location>
        <begin position="952"/>
        <end position="974"/>
    </location>
</feature>
<dbReference type="SUPFAM" id="SSF82866">
    <property type="entry name" value="Multidrug efflux transporter AcrB transmembrane domain"/>
    <property type="match status" value="2"/>
</dbReference>
<keyword evidence="1" id="KW-0472">Membrane</keyword>
<dbReference type="Gene3D" id="3.30.70.1430">
    <property type="entry name" value="Multidrug efflux transporter AcrB pore domain"/>
    <property type="match status" value="2"/>
</dbReference>
<dbReference type="Pfam" id="PF00873">
    <property type="entry name" value="ACR_tran"/>
    <property type="match status" value="1"/>
</dbReference>
<proteinExistence type="predicted"/>
<feature type="transmembrane region" description="Helical" evidence="1">
    <location>
        <begin position="12"/>
        <end position="34"/>
    </location>
</feature>
<evidence type="ECO:0000313" key="2">
    <source>
        <dbReference type="EMBL" id="GAW96865.1"/>
    </source>
</evidence>
<dbReference type="Gene3D" id="3.30.70.1440">
    <property type="entry name" value="Multidrug efflux transporter AcrB pore domain"/>
    <property type="match status" value="1"/>
</dbReference>
<reference evidence="2 3" key="1">
    <citation type="submission" date="2017-06" db="EMBL/GenBank/DDBJ databases">
        <title>Whole Genome Sequences of Colwellia marinimaniae MTCD1.</title>
        <authorList>
            <person name="Kusumoto H."/>
            <person name="Inoue M."/>
            <person name="Tanikawa K."/>
            <person name="Maeji H."/>
            <person name="Cameron J.H."/>
            <person name="Bartlett D.H."/>
        </authorList>
    </citation>
    <scope>NUCLEOTIDE SEQUENCE [LARGE SCALE GENOMIC DNA]</scope>
    <source>
        <strain evidence="2 3">MTCD1</strain>
    </source>
</reference>
<protein>
    <submittedName>
        <fullName evidence="2">Acriflavine resistance protein B</fullName>
    </submittedName>
</protein>
<dbReference type="RefSeq" id="WP_057179368.1">
    <property type="nucleotide sequence ID" value="NZ_BDQM01000020.1"/>
</dbReference>
<dbReference type="PANTHER" id="PTHR32063:SF14">
    <property type="entry name" value="BLL4319 PROTEIN"/>
    <property type="match status" value="1"/>
</dbReference>
<feature type="transmembrane region" description="Helical" evidence="1">
    <location>
        <begin position="468"/>
        <end position="489"/>
    </location>
</feature>
<evidence type="ECO:0000313" key="3">
    <source>
        <dbReference type="Proteomes" id="UP000197068"/>
    </source>
</evidence>
<dbReference type="PANTHER" id="PTHR32063">
    <property type="match status" value="1"/>
</dbReference>
<dbReference type="InterPro" id="IPR001036">
    <property type="entry name" value="Acrflvin-R"/>
</dbReference>
<dbReference type="PRINTS" id="PR00702">
    <property type="entry name" value="ACRIFLAVINRP"/>
</dbReference>
<feature type="transmembrane region" description="Helical" evidence="1">
    <location>
        <begin position="850"/>
        <end position="869"/>
    </location>
</feature>
<dbReference type="InterPro" id="IPR027463">
    <property type="entry name" value="AcrB_DN_DC_subdom"/>
</dbReference>
<feature type="transmembrane region" description="Helical" evidence="1">
    <location>
        <begin position="907"/>
        <end position="927"/>
    </location>
</feature>
<feature type="transmembrane region" description="Helical" evidence="1">
    <location>
        <begin position="980"/>
        <end position="1006"/>
    </location>
</feature>
<dbReference type="SUPFAM" id="SSF82714">
    <property type="entry name" value="Multidrug efflux transporter AcrB TolC docking domain, DN and DC subdomains"/>
    <property type="match status" value="2"/>
</dbReference>
<evidence type="ECO:0000256" key="1">
    <source>
        <dbReference type="SAM" id="Phobius"/>
    </source>
</evidence>
<sequence length="1030" mass="111709">MQENKPSIMDIFVKRPVVAIVLSIIICIAGLWSASKIPVLQFPKIESASLVIETYYIGAAADVVQGFVTEPIERVAATVPGVEYVESTSTSGSSKVTAWLKLNENSTLALAELTARLSQIRFELPAGAQDPMVSVSRADRPFAVFYLNVHANGNDLSRITDYLIRQVNPILNAIEGVQRVGIEGARTPAMRVWLDPEALQIFNLSASDVYQALAANNTIATLGYVENSRQKIDIVANTQLSSVEEFEQLVVSELDGANIYLRDVAKIELAAEDSSVTARLNDQDAVYISIWPLPGANEIAIGDRLYKTVAELNKTLPNGISIGYAYDGTLYMRDALTEIFTTLAETVFLVGLVVVLLMGSFRSAIVPLITIPISILGAIAAMTMMGFSLNLLTVLAIVLSVGLVVDDAIVVVENVARLMRQGMSRFDAALISSRQLLVPIISMTLTLAAVYAPIGFLSGLTGVLFKEFAFTLAIAVIISGIVAVTLSPIMSAYVAPKGGDEGWFTRKVNHLFEKLQSSYAKLLHKIFKWQGQVFLIALVISLLNVPFYLHSKKELAPIEDQSMVMFVIQSPPDASLAYNVAQMNPVVESLQEIEGGKKVWQIIFGGGGFGGLELVSADERDYSAQSLVPRIYGKLAQIPGLNMFPILPSSLPSSGKFEIDMIVKASAPYSEMKQYADQLVGAAFASGQFLFADTDLKIDLPQVELQLNREKIADLGMTVRQISEQLSVLLSSNFVNRFDANGKAYRVIPIVNDEVRSKTEAILSLNIKLPTGELLPVSAVAELKWKTVPRQLGTFAQQASFRIYGGVAPGSNKEAALSALEKAAKEILPLGYSIDYAGESRQLRQEGNTLIMVLAVSLLIVFLVLAIQFNSFRDPLVVLLGCVPLALSGALLIPYMELTTINIYSQIGLITLIGLIAKNGILIVEFANHAQELGANKLTAVTEAATTRLRPILMTSAATILGHFPLVLVTGAGAEARNSIGIILVAGMFIGTIFTLFILPSFYLLLAETRHKLDEHEFDVSEEALEKVLN</sequence>
<feature type="transmembrane region" description="Helical" evidence="1">
    <location>
        <begin position="876"/>
        <end position="895"/>
    </location>
</feature>
<feature type="transmembrane region" description="Helical" evidence="1">
    <location>
        <begin position="391"/>
        <end position="415"/>
    </location>
</feature>
<organism evidence="2 3">
    <name type="scientific">Colwellia marinimaniae</name>
    <dbReference type="NCBI Taxonomy" id="1513592"/>
    <lineage>
        <taxon>Bacteria</taxon>
        <taxon>Pseudomonadati</taxon>
        <taxon>Pseudomonadota</taxon>
        <taxon>Gammaproteobacteria</taxon>
        <taxon>Alteromonadales</taxon>
        <taxon>Colwelliaceae</taxon>
        <taxon>Colwellia</taxon>
    </lineage>
</organism>
<dbReference type="Gene3D" id="3.30.70.1320">
    <property type="entry name" value="Multidrug efflux transporter AcrB pore domain like"/>
    <property type="match status" value="1"/>
</dbReference>
<keyword evidence="3" id="KW-1185">Reference proteome</keyword>
<keyword evidence="1" id="KW-0812">Transmembrane</keyword>
<dbReference type="EMBL" id="BDQM01000020">
    <property type="protein sequence ID" value="GAW96865.1"/>
    <property type="molecule type" value="Genomic_DNA"/>
</dbReference>
<dbReference type="Gene3D" id="3.30.2090.10">
    <property type="entry name" value="Multidrug efflux transporter AcrB TolC docking domain, DN and DC subdomains"/>
    <property type="match status" value="2"/>
</dbReference>
<feature type="transmembrane region" description="Helical" evidence="1">
    <location>
        <begin position="339"/>
        <end position="358"/>
    </location>
</feature>